<name>A0ABT5YLU9_9PROT</name>
<dbReference type="Proteomes" id="UP001215503">
    <property type="component" value="Unassembled WGS sequence"/>
</dbReference>
<comment type="caution">
    <text evidence="2">The sequence shown here is derived from an EMBL/GenBank/DDBJ whole genome shotgun (WGS) entry which is preliminary data.</text>
</comment>
<reference evidence="2 3" key="1">
    <citation type="submission" date="2023-03" db="EMBL/GenBank/DDBJ databases">
        <title>Fodinicurvata sp. CAU 1616 isolated from sea sendiment.</title>
        <authorList>
            <person name="Kim W."/>
        </authorList>
    </citation>
    <scope>NUCLEOTIDE SEQUENCE [LARGE SCALE GENOMIC DNA]</scope>
    <source>
        <strain evidence="2 3">CAU 1616</strain>
    </source>
</reference>
<keyword evidence="2" id="KW-0012">Acyltransferase</keyword>
<dbReference type="Gene3D" id="3.40.630.30">
    <property type="match status" value="1"/>
</dbReference>
<gene>
    <name evidence="2" type="ORF">P2G67_07530</name>
</gene>
<evidence type="ECO:0000259" key="1">
    <source>
        <dbReference type="Pfam" id="PF13480"/>
    </source>
</evidence>
<dbReference type="InterPro" id="IPR050644">
    <property type="entry name" value="PG_Glycine_Bridge_Synth"/>
</dbReference>
<dbReference type="RefSeq" id="WP_275821610.1">
    <property type="nucleotide sequence ID" value="NZ_JARHUD010000004.1"/>
</dbReference>
<dbReference type="GO" id="GO:0016746">
    <property type="term" value="F:acyltransferase activity"/>
    <property type="evidence" value="ECO:0007669"/>
    <property type="project" value="UniProtKB-KW"/>
</dbReference>
<evidence type="ECO:0000313" key="3">
    <source>
        <dbReference type="Proteomes" id="UP001215503"/>
    </source>
</evidence>
<dbReference type="EMBL" id="JARHUD010000004">
    <property type="protein sequence ID" value="MDF2095823.1"/>
    <property type="molecule type" value="Genomic_DNA"/>
</dbReference>
<dbReference type="Pfam" id="PF13480">
    <property type="entry name" value="Acetyltransf_6"/>
    <property type="match status" value="1"/>
</dbReference>
<sequence>MDLHPVERGAGSLVAPEHPAWQALLRQCPSDSYHQPGYLHACSQAEEGELCIALAEAAGQRMGVPLLLRSLPDGQVGWDACSPYGYPSPLASTDDPTSWRALWEGLRGVLAEYGVIAAFFRLHPLLSTPACLEAAVGVGRLVAHGPTVFMPLEVSEDTLWSGIRSRFRSNINALKRAGWRYQADDWSLLPVFRAIYAETMTRTGAGAFYHFPAAYFEALRDGLGEGASLHAIFDPEGRPASAALFLRHQGIVQYHLGGTASTALAEAPAKLLFHEAALHFRAQGARVLHLGGGLGGREDSLFRFKAGFSKQSATFHSLRMIVDPGRYARLSGLAVSEAGALPSGEGFFPAYRAPGCIAPQQGSRP</sequence>
<accession>A0ABT5YLU9</accession>
<dbReference type="EC" id="2.3.1.-" evidence="2"/>
<protein>
    <submittedName>
        <fullName evidence="2">GNAT family N-acetyltransferase</fullName>
        <ecNumber evidence="2">2.3.1.-</ecNumber>
    </submittedName>
</protein>
<dbReference type="InterPro" id="IPR016181">
    <property type="entry name" value="Acyl_CoA_acyltransferase"/>
</dbReference>
<evidence type="ECO:0000313" key="2">
    <source>
        <dbReference type="EMBL" id="MDF2095823.1"/>
    </source>
</evidence>
<keyword evidence="2" id="KW-0808">Transferase</keyword>
<organism evidence="2 3">
    <name type="scientific">Aquibaculum arenosum</name>
    <dbReference type="NCBI Taxonomy" id="3032591"/>
    <lineage>
        <taxon>Bacteria</taxon>
        <taxon>Pseudomonadati</taxon>
        <taxon>Pseudomonadota</taxon>
        <taxon>Alphaproteobacteria</taxon>
        <taxon>Rhodospirillales</taxon>
        <taxon>Rhodovibrionaceae</taxon>
        <taxon>Aquibaculum</taxon>
    </lineage>
</organism>
<keyword evidence="3" id="KW-1185">Reference proteome</keyword>
<dbReference type="PANTHER" id="PTHR36174">
    <property type="entry name" value="LIPID II:GLYCINE GLYCYLTRANSFERASE"/>
    <property type="match status" value="1"/>
</dbReference>
<dbReference type="SUPFAM" id="SSF55729">
    <property type="entry name" value="Acyl-CoA N-acyltransferases (Nat)"/>
    <property type="match status" value="1"/>
</dbReference>
<dbReference type="PANTHER" id="PTHR36174:SF1">
    <property type="entry name" value="LIPID II:GLYCINE GLYCYLTRANSFERASE"/>
    <property type="match status" value="1"/>
</dbReference>
<feature type="domain" description="BioF2-like acetyltransferase" evidence="1">
    <location>
        <begin position="164"/>
        <end position="293"/>
    </location>
</feature>
<proteinExistence type="predicted"/>
<dbReference type="InterPro" id="IPR038740">
    <property type="entry name" value="BioF2-like_GNAT_dom"/>
</dbReference>